<dbReference type="Gene3D" id="1.10.287.950">
    <property type="entry name" value="Methyl-accepting chemotaxis protein"/>
    <property type="match status" value="1"/>
</dbReference>
<comment type="subcellular location">
    <subcellularLocation>
        <location evidence="1">Membrane</location>
    </subcellularLocation>
</comment>
<proteinExistence type="inferred from homology"/>
<evidence type="ECO:0000313" key="9">
    <source>
        <dbReference type="Proteomes" id="UP000594778"/>
    </source>
</evidence>
<gene>
    <name evidence="8" type="ORF">I6G66_04275</name>
</gene>
<reference evidence="8 9" key="1">
    <citation type="submission" date="2020-12" db="EMBL/GenBank/DDBJ databases">
        <title>FDA dAtabase for Regulatory Grade micrObial Sequences (FDA-ARGOS): Supporting development and validation of Infectious Disease Dx tests.</title>
        <authorList>
            <person name="Sproer C."/>
            <person name="Gronow S."/>
            <person name="Severitt S."/>
            <person name="Schroder I."/>
            <person name="Tallon L."/>
            <person name="Sadzewicz L."/>
            <person name="Zhao X."/>
            <person name="Boylan J."/>
            <person name="Ott S."/>
            <person name="Bowen H."/>
            <person name="Vavikolanu K."/>
            <person name="Mehta A."/>
            <person name="Aluvathingal J."/>
            <person name="Nadendla S."/>
            <person name="Lowell S."/>
            <person name="Myers T."/>
            <person name="Yan Y."/>
            <person name="Sichtig H."/>
        </authorList>
    </citation>
    <scope>NUCLEOTIDE SEQUENCE [LARGE SCALE GENOMIC DNA]</scope>
    <source>
        <strain evidence="8 9">FDAARGOS_909</strain>
    </source>
</reference>
<keyword evidence="2" id="KW-0488">Methylation</keyword>
<dbReference type="InterPro" id="IPR051310">
    <property type="entry name" value="MCP_chemotaxis"/>
</dbReference>
<dbReference type="GO" id="GO:0004888">
    <property type="term" value="F:transmembrane signaling receptor activity"/>
    <property type="evidence" value="ECO:0007669"/>
    <property type="project" value="InterPro"/>
</dbReference>
<dbReference type="PRINTS" id="PR00260">
    <property type="entry name" value="CHEMTRNSDUCR"/>
</dbReference>
<organism evidence="8 9">
    <name type="scientific">Delftia acidovorans</name>
    <name type="common">Pseudomonas acidovorans</name>
    <name type="synonym">Comamonas acidovorans</name>
    <dbReference type="NCBI Taxonomy" id="80866"/>
    <lineage>
        <taxon>Bacteria</taxon>
        <taxon>Pseudomonadati</taxon>
        <taxon>Pseudomonadota</taxon>
        <taxon>Betaproteobacteria</taxon>
        <taxon>Burkholderiales</taxon>
        <taxon>Comamonadaceae</taxon>
        <taxon>Delftia</taxon>
    </lineage>
</organism>
<evidence type="ECO:0000256" key="1">
    <source>
        <dbReference type="ARBA" id="ARBA00004370"/>
    </source>
</evidence>
<protein>
    <submittedName>
        <fullName evidence="8">Methyl-accepting chemotaxis protein</fullName>
    </submittedName>
</protein>
<keyword evidence="4" id="KW-0807">Transducer</keyword>
<name>A0A7T2W1M8_DELAC</name>
<dbReference type="Pfam" id="PF00015">
    <property type="entry name" value="MCPsignal"/>
    <property type="match status" value="1"/>
</dbReference>
<dbReference type="EMBL" id="CP065668">
    <property type="protein sequence ID" value="QPS09260.1"/>
    <property type="molecule type" value="Genomic_DNA"/>
</dbReference>
<dbReference type="AlphaFoldDB" id="A0A7T2W1M8"/>
<sequence>MRLQIKQVYSFGAALLLVLGAATIGAAIMSNRSSDLADETAARRYQSYLLADELRQSSDDLTRLARTYVATSDAKWEKQYIEILDIRNGKLPRPQAYERIYWDFRAADAQNVRPAGETVPLLDLMKRAGFADNELAKLAEAKANSDDLVRTETIAMNMVKGLYDDGKGGFTRQAEPDKAKALGMMHDLAYHQYKAKIMKPVDEFLILLDERTSAQLAAAVAARQQWSKLVMASTASLIVSLLAGLLYLRRRTSAVLGDVSRLASGIAAGELDQSIDHGVRGEEGDLLRTMGSMQQQLSSVVGAIRSGADSVATASTQIAQGNQDLSQRTEEQASALQQTAATMEELGTTTRNNADNAKQANQLAQGASAVAAQGGEVVGKVVTTMQGISDSSRKIGDIIGVIDGIAFQTNILALNAAVEAARAGEQGRGFAVVASEVRSLAQRSAEAAKEIKTLIGRSVEQVEQGSVLVDEAGKTMGEIVASIQRVSDIVAEITSASVEQSSGIGQVGEAVSQMDQVTQQNAALVEESAAAAESLKGQAQKLVQAVAVFKLSHEGLRGSTYAAAPVANAAAVERRGPDRAKNITRPAFKAKAAAAPAPTSESSQRAIAPAKTGTDGWASF</sequence>
<dbReference type="GO" id="GO:0005886">
    <property type="term" value="C:plasma membrane"/>
    <property type="evidence" value="ECO:0007669"/>
    <property type="project" value="TreeGrafter"/>
</dbReference>
<dbReference type="PROSITE" id="PS50111">
    <property type="entry name" value="CHEMOTAXIS_TRANSDUC_2"/>
    <property type="match status" value="1"/>
</dbReference>
<evidence type="ECO:0000256" key="3">
    <source>
        <dbReference type="ARBA" id="ARBA00029447"/>
    </source>
</evidence>
<dbReference type="InterPro" id="IPR004089">
    <property type="entry name" value="MCPsignal_dom"/>
</dbReference>
<feature type="compositionally biased region" description="Low complexity" evidence="5">
    <location>
        <begin position="588"/>
        <end position="598"/>
    </location>
</feature>
<evidence type="ECO:0000256" key="5">
    <source>
        <dbReference type="SAM" id="MobiDB-lite"/>
    </source>
</evidence>
<accession>A0A7T2W1M8</accession>
<dbReference type="GO" id="GO:0006935">
    <property type="term" value="P:chemotaxis"/>
    <property type="evidence" value="ECO:0007669"/>
    <property type="project" value="InterPro"/>
</dbReference>
<dbReference type="CDD" id="cd11386">
    <property type="entry name" value="MCP_signal"/>
    <property type="match status" value="1"/>
</dbReference>
<evidence type="ECO:0000259" key="7">
    <source>
        <dbReference type="PROSITE" id="PS50885"/>
    </source>
</evidence>
<dbReference type="FunFam" id="1.10.287.950:FF:000001">
    <property type="entry name" value="Methyl-accepting chemotaxis sensory transducer"/>
    <property type="match status" value="1"/>
</dbReference>
<evidence type="ECO:0000259" key="6">
    <source>
        <dbReference type="PROSITE" id="PS50111"/>
    </source>
</evidence>
<dbReference type="Proteomes" id="UP000594778">
    <property type="component" value="Chromosome"/>
</dbReference>
<dbReference type="PROSITE" id="PS50885">
    <property type="entry name" value="HAMP"/>
    <property type="match status" value="1"/>
</dbReference>
<dbReference type="SMART" id="SM00283">
    <property type="entry name" value="MA"/>
    <property type="match status" value="1"/>
</dbReference>
<dbReference type="GO" id="GO:0007165">
    <property type="term" value="P:signal transduction"/>
    <property type="evidence" value="ECO:0007669"/>
    <property type="project" value="UniProtKB-KW"/>
</dbReference>
<dbReference type="PANTHER" id="PTHR43531:SF14">
    <property type="entry name" value="METHYL-ACCEPTING CHEMOTAXIS PROTEIN I-RELATED"/>
    <property type="match status" value="1"/>
</dbReference>
<evidence type="ECO:0000256" key="4">
    <source>
        <dbReference type="PROSITE-ProRule" id="PRU00284"/>
    </source>
</evidence>
<feature type="region of interest" description="Disordered" evidence="5">
    <location>
        <begin position="588"/>
        <end position="620"/>
    </location>
</feature>
<dbReference type="SUPFAM" id="SSF58104">
    <property type="entry name" value="Methyl-accepting chemotaxis protein (MCP) signaling domain"/>
    <property type="match status" value="1"/>
</dbReference>
<feature type="domain" description="HAMP" evidence="7">
    <location>
        <begin position="250"/>
        <end position="302"/>
    </location>
</feature>
<evidence type="ECO:0000313" key="8">
    <source>
        <dbReference type="EMBL" id="QPS09260.1"/>
    </source>
</evidence>
<dbReference type="InterPro" id="IPR004090">
    <property type="entry name" value="Chemotax_Me-accpt_rcpt"/>
</dbReference>
<dbReference type="SMART" id="SM00304">
    <property type="entry name" value="HAMP"/>
    <property type="match status" value="1"/>
</dbReference>
<comment type="similarity">
    <text evidence="3">Belongs to the methyl-accepting chemotaxis (MCP) protein family.</text>
</comment>
<dbReference type="RefSeq" id="WP_197956248.1">
    <property type="nucleotide sequence ID" value="NZ_CP065668.1"/>
</dbReference>
<evidence type="ECO:0000256" key="2">
    <source>
        <dbReference type="ARBA" id="ARBA00022481"/>
    </source>
</evidence>
<dbReference type="PANTHER" id="PTHR43531">
    <property type="entry name" value="PROTEIN ICFG"/>
    <property type="match status" value="1"/>
</dbReference>
<feature type="domain" description="Methyl-accepting transducer" evidence="6">
    <location>
        <begin position="307"/>
        <end position="536"/>
    </location>
</feature>
<dbReference type="InterPro" id="IPR003660">
    <property type="entry name" value="HAMP_dom"/>
</dbReference>